<reference evidence="3 4" key="1">
    <citation type="journal article" date="2016" name="Genome Biol. Evol.">
        <title>Gene Family Evolution Reflects Adaptation to Soil Environmental Stressors in the Genome of the Collembolan Orchesella cincta.</title>
        <authorList>
            <person name="Faddeeva-Vakhrusheva A."/>
            <person name="Derks M.F."/>
            <person name="Anvar S.Y."/>
            <person name="Agamennone V."/>
            <person name="Suring W."/>
            <person name="Smit S."/>
            <person name="van Straalen N.M."/>
            <person name="Roelofs D."/>
        </authorList>
    </citation>
    <scope>NUCLEOTIDE SEQUENCE [LARGE SCALE GENOMIC DNA]</scope>
    <source>
        <tissue evidence="3">Mixed pool</tissue>
    </source>
</reference>
<evidence type="ECO:0000256" key="1">
    <source>
        <dbReference type="SAM" id="Phobius"/>
    </source>
</evidence>
<name>A0A1D2MIF2_ORCCI</name>
<feature type="signal peptide" evidence="2">
    <location>
        <begin position="1"/>
        <end position="26"/>
    </location>
</feature>
<evidence type="ECO:0000313" key="4">
    <source>
        <dbReference type="Proteomes" id="UP000094527"/>
    </source>
</evidence>
<proteinExistence type="predicted"/>
<organism evidence="3 4">
    <name type="scientific">Orchesella cincta</name>
    <name type="common">Springtail</name>
    <name type="synonym">Podura cincta</name>
    <dbReference type="NCBI Taxonomy" id="48709"/>
    <lineage>
        <taxon>Eukaryota</taxon>
        <taxon>Metazoa</taxon>
        <taxon>Ecdysozoa</taxon>
        <taxon>Arthropoda</taxon>
        <taxon>Hexapoda</taxon>
        <taxon>Collembola</taxon>
        <taxon>Entomobryomorpha</taxon>
        <taxon>Entomobryoidea</taxon>
        <taxon>Orchesellidae</taxon>
        <taxon>Orchesellinae</taxon>
        <taxon>Orchesella</taxon>
    </lineage>
</organism>
<keyword evidence="4" id="KW-1185">Reference proteome</keyword>
<feature type="chain" id="PRO_5008904084" description="Secreted protein" evidence="2">
    <location>
        <begin position="27"/>
        <end position="280"/>
    </location>
</feature>
<evidence type="ECO:0000313" key="3">
    <source>
        <dbReference type="EMBL" id="ODM92778.1"/>
    </source>
</evidence>
<evidence type="ECO:0008006" key="5">
    <source>
        <dbReference type="Google" id="ProtNLM"/>
    </source>
</evidence>
<keyword evidence="1" id="KW-1133">Transmembrane helix</keyword>
<gene>
    <name evidence="3" type="ORF">Ocin01_13905</name>
</gene>
<accession>A0A1D2MIF2</accession>
<evidence type="ECO:0000256" key="2">
    <source>
        <dbReference type="SAM" id="SignalP"/>
    </source>
</evidence>
<keyword evidence="1" id="KW-0472">Membrane</keyword>
<protein>
    <recommendedName>
        <fullName evidence="5">Secreted protein</fullName>
    </recommendedName>
</protein>
<sequence length="280" mass="31559">MIAKSFSCCFYTAALVHILCVFPGEGAEVTDTTGEYSDASDPWETPVQELQRVTQSCEFKIPDFAHIAYNAEAEWQRCIDTIHPKFPILESTRSRSNAPLNDTVIREIDRQLYMAICRNTTAYRGCWLSVIGALNKCEQGAGDISDKIYFALYEDICRDGGRITVENRRRAAAEGSPCLRNYATKECSMIKLKEKMRHSSDLCIRFQSNTACDLSSIDRNCSNKVDKQLHAEIFERVGQVLNCTSSPSEDESNGANRLTGYSYMFIAIILIFVSNINKFN</sequence>
<keyword evidence="1" id="KW-0812">Transmembrane</keyword>
<comment type="caution">
    <text evidence="3">The sequence shown here is derived from an EMBL/GenBank/DDBJ whole genome shotgun (WGS) entry which is preliminary data.</text>
</comment>
<keyword evidence="2" id="KW-0732">Signal</keyword>
<dbReference type="AlphaFoldDB" id="A0A1D2MIF2"/>
<feature type="transmembrane region" description="Helical" evidence="1">
    <location>
        <begin position="258"/>
        <end position="276"/>
    </location>
</feature>
<dbReference type="EMBL" id="LJIJ01001151">
    <property type="protein sequence ID" value="ODM92778.1"/>
    <property type="molecule type" value="Genomic_DNA"/>
</dbReference>
<dbReference type="Proteomes" id="UP000094527">
    <property type="component" value="Unassembled WGS sequence"/>
</dbReference>